<proteinExistence type="inferred from homology"/>
<accession>A0A1Y2MD44</accession>
<dbReference type="Proteomes" id="UP000193240">
    <property type="component" value="Unassembled WGS sequence"/>
</dbReference>
<sequence length="224" mass="24272">MHDSSTQAASAPAARDDAPQTTAPPDLPAPIFTTARLLVRPLHPQDAPSMSRAANTPAIAKHMTNTFPSPYTLDSATTWIAMNRDPPFLNWAICSAAAPDQVVGGCGLKPGADVQGCGVEIGFWLGEPWWGKGYMTELLRGMVGWVFGSEEGVRLSGRPGGWTRVWGWVFGGNEGSLRVFEKAGFRREGVMRGAAEKWGESVDLVVFGLLKGEWEERKKKETAE</sequence>
<feature type="domain" description="N-acetyltransferase" evidence="5">
    <location>
        <begin position="50"/>
        <end position="221"/>
    </location>
</feature>
<dbReference type="InterPro" id="IPR051531">
    <property type="entry name" value="N-acetyltransferase"/>
</dbReference>
<dbReference type="OMA" id="YRTWELG"/>
<evidence type="ECO:0000256" key="1">
    <source>
        <dbReference type="ARBA" id="ARBA00022679"/>
    </source>
</evidence>
<keyword evidence="2" id="KW-0012">Acyltransferase</keyword>
<comment type="similarity">
    <text evidence="3">Belongs to the acetyltransferase family. RimJ subfamily.</text>
</comment>
<evidence type="ECO:0000256" key="2">
    <source>
        <dbReference type="ARBA" id="ARBA00023315"/>
    </source>
</evidence>
<dbReference type="PANTHER" id="PTHR43792:SF8">
    <property type="entry name" value="[RIBOSOMAL PROTEIN US5]-ALANINE N-ACETYLTRANSFERASE"/>
    <property type="match status" value="1"/>
</dbReference>
<keyword evidence="7" id="KW-1185">Reference proteome</keyword>
<dbReference type="PROSITE" id="PS51186">
    <property type="entry name" value="GNAT"/>
    <property type="match status" value="1"/>
</dbReference>
<evidence type="ECO:0000259" key="5">
    <source>
        <dbReference type="PROSITE" id="PS51186"/>
    </source>
</evidence>
<evidence type="ECO:0000313" key="6">
    <source>
        <dbReference type="EMBL" id="OSS53158.1"/>
    </source>
</evidence>
<dbReference type="GO" id="GO:0016747">
    <property type="term" value="F:acyltransferase activity, transferring groups other than amino-acyl groups"/>
    <property type="evidence" value="ECO:0007669"/>
    <property type="project" value="InterPro"/>
</dbReference>
<dbReference type="SUPFAM" id="SSF55729">
    <property type="entry name" value="Acyl-CoA N-acyltransferases (Nat)"/>
    <property type="match status" value="1"/>
</dbReference>
<evidence type="ECO:0000313" key="7">
    <source>
        <dbReference type="Proteomes" id="UP000193240"/>
    </source>
</evidence>
<dbReference type="InterPro" id="IPR016181">
    <property type="entry name" value="Acyl_CoA_acyltransferase"/>
</dbReference>
<protein>
    <recommendedName>
        <fullName evidence="5">N-acetyltransferase domain-containing protein</fullName>
    </recommendedName>
</protein>
<organism evidence="6 7">
    <name type="scientific">Epicoccum nigrum</name>
    <name type="common">Soil fungus</name>
    <name type="synonym">Epicoccum purpurascens</name>
    <dbReference type="NCBI Taxonomy" id="105696"/>
    <lineage>
        <taxon>Eukaryota</taxon>
        <taxon>Fungi</taxon>
        <taxon>Dikarya</taxon>
        <taxon>Ascomycota</taxon>
        <taxon>Pezizomycotina</taxon>
        <taxon>Dothideomycetes</taxon>
        <taxon>Pleosporomycetidae</taxon>
        <taxon>Pleosporales</taxon>
        <taxon>Pleosporineae</taxon>
        <taxon>Didymellaceae</taxon>
        <taxon>Epicoccum</taxon>
    </lineage>
</organism>
<dbReference type="Pfam" id="PF13302">
    <property type="entry name" value="Acetyltransf_3"/>
    <property type="match status" value="1"/>
</dbReference>
<dbReference type="Gene3D" id="3.40.630.30">
    <property type="match status" value="1"/>
</dbReference>
<reference evidence="6 7" key="1">
    <citation type="journal article" date="2017" name="Genome Announc.">
        <title>Genome sequence of the saprophytic ascomycete Epicoccum nigrum ICMP 19927 strain isolated from New Zealand.</title>
        <authorList>
            <person name="Fokin M."/>
            <person name="Fleetwood D."/>
            <person name="Weir B.S."/>
            <person name="Villas-Boas S.G."/>
        </authorList>
    </citation>
    <scope>NUCLEOTIDE SEQUENCE [LARGE SCALE GENOMIC DNA]</scope>
    <source>
        <strain evidence="6 7">ICMP 19927</strain>
    </source>
</reference>
<evidence type="ECO:0000256" key="3">
    <source>
        <dbReference type="ARBA" id="ARBA00038502"/>
    </source>
</evidence>
<gene>
    <name evidence="6" type="ORF">B5807_03039</name>
</gene>
<name>A0A1Y2MD44_EPING</name>
<keyword evidence="1" id="KW-0808">Transferase</keyword>
<dbReference type="InterPro" id="IPR000182">
    <property type="entry name" value="GNAT_dom"/>
</dbReference>
<dbReference type="AlphaFoldDB" id="A0A1Y2MD44"/>
<feature type="region of interest" description="Disordered" evidence="4">
    <location>
        <begin position="1"/>
        <end position="29"/>
    </location>
</feature>
<dbReference type="STRING" id="105696.A0A1Y2MD44"/>
<dbReference type="PANTHER" id="PTHR43792">
    <property type="entry name" value="GNAT FAMILY, PUTATIVE (AFU_ORTHOLOGUE AFUA_3G00765)-RELATED-RELATED"/>
    <property type="match status" value="1"/>
</dbReference>
<evidence type="ECO:0000256" key="4">
    <source>
        <dbReference type="SAM" id="MobiDB-lite"/>
    </source>
</evidence>
<dbReference type="EMBL" id="KZ107839">
    <property type="protein sequence ID" value="OSS53158.1"/>
    <property type="molecule type" value="Genomic_DNA"/>
</dbReference>
<dbReference type="InParanoid" id="A0A1Y2MD44"/>
<feature type="compositionally biased region" description="Low complexity" evidence="4">
    <location>
        <begin position="1"/>
        <end position="13"/>
    </location>
</feature>